<comment type="caution">
    <text evidence="2">The sequence shown here is derived from an EMBL/GenBank/DDBJ whole genome shotgun (WGS) entry which is preliminary data.</text>
</comment>
<evidence type="ECO:0000313" key="2">
    <source>
        <dbReference type="EMBL" id="TDQ57391.1"/>
    </source>
</evidence>
<dbReference type="PANTHER" id="PTHR34227:SF11">
    <property type="entry name" value="CHAPERONE PROTEIN TORD"/>
    <property type="match status" value="1"/>
</dbReference>
<keyword evidence="3" id="KW-1185">Reference proteome</keyword>
<dbReference type="Pfam" id="PF02613">
    <property type="entry name" value="Nitrate_red_del"/>
    <property type="match status" value="1"/>
</dbReference>
<dbReference type="InterPro" id="IPR036411">
    <property type="entry name" value="TorD-like_sf"/>
</dbReference>
<organism evidence="2 3">
    <name type="scientific">Mesocricetibacter intestinalis</name>
    <dbReference type="NCBI Taxonomy" id="1521930"/>
    <lineage>
        <taxon>Bacteria</taxon>
        <taxon>Pseudomonadati</taxon>
        <taxon>Pseudomonadota</taxon>
        <taxon>Gammaproteobacteria</taxon>
        <taxon>Pasteurellales</taxon>
        <taxon>Pasteurellaceae</taxon>
        <taxon>Mesocricetibacter</taxon>
    </lineage>
</organism>
<dbReference type="AlphaFoldDB" id="A0A4R6VB82"/>
<reference evidence="2 3" key="1">
    <citation type="submission" date="2019-03" db="EMBL/GenBank/DDBJ databases">
        <title>Genomic Encyclopedia of Type Strains, Phase IV (KMG-IV): sequencing the most valuable type-strain genomes for metagenomic binning, comparative biology and taxonomic classification.</title>
        <authorList>
            <person name="Goeker M."/>
        </authorList>
    </citation>
    <scope>NUCLEOTIDE SEQUENCE [LARGE SCALE GENOMIC DNA]</scope>
    <source>
        <strain evidence="2 3">DSM 28403</strain>
    </source>
</reference>
<protein>
    <submittedName>
        <fullName evidence="2">Tat proofreading chaperone TorD</fullName>
    </submittedName>
</protein>
<evidence type="ECO:0000313" key="3">
    <source>
        <dbReference type="Proteomes" id="UP000295657"/>
    </source>
</evidence>
<gene>
    <name evidence="2" type="ORF">EDC45_1451</name>
</gene>
<dbReference type="Proteomes" id="UP000295657">
    <property type="component" value="Unassembled WGS sequence"/>
</dbReference>
<dbReference type="NCBIfam" id="NF003442">
    <property type="entry name" value="PRK04976.1"/>
    <property type="match status" value="1"/>
</dbReference>
<accession>A0A4R6VB82</accession>
<dbReference type="Gene3D" id="1.20.120.1820">
    <property type="match status" value="1"/>
</dbReference>
<dbReference type="InterPro" id="IPR020945">
    <property type="entry name" value="DMSO/NO3_reduct_chaperone"/>
</dbReference>
<dbReference type="SUPFAM" id="SSF89155">
    <property type="entry name" value="TorD-like"/>
    <property type="match status" value="1"/>
</dbReference>
<sequence>MEGLSIRERSFIYTWFVSLLGRELSESQLQQIKSGVFEPLFTFMQELGFQEKIQSLQQAFDACMALEYPHLELAADYAQLFLLEGELSALPYASAYLTEAETESHLKGLEHYLLKLELMPNREYHEPVDHLCIYLEVLIHLLERDEQEARRFAEDYIFSWLPTLVGKLNEKKRKNSFYALLVNLLFDFIRRDLS</sequence>
<dbReference type="GO" id="GO:0051259">
    <property type="term" value="P:protein complex oligomerization"/>
    <property type="evidence" value="ECO:0007669"/>
    <property type="project" value="InterPro"/>
</dbReference>
<dbReference type="EMBL" id="SNYQ01000005">
    <property type="protein sequence ID" value="TDQ57391.1"/>
    <property type="molecule type" value="Genomic_DNA"/>
</dbReference>
<evidence type="ECO:0000256" key="1">
    <source>
        <dbReference type="ARBA" id="ARBA00023186"/>
    </source>
</evidence>
<name>A0A4R6VB82_9PAST</name>
<dbReference type="OrthoDB" id="7849731at2"/>
<dbReference type="Gene3D" id="1.20.1280.20">
    <property type="entry name" value="HscB, C-terminal domain"/>
    <property type="match status" value="1"/>
</dbReference>
<dbReference type="PANTHER" id="PTHR34227">
    <property type="entry name" value="CHAPERONE PROTEIN YCDY"/>
    <property type="match status" value="1"/>
</dbReference>
<proteinExistence type="predicted"/>
<dbReference type="InterPro" id="IPR050289">
    <property type="entry name" value="TorD/DmsD_chaperones"/>
</dbReference>
<dbReference type="RefSeq" id="WP_133544960.1">
    <property type="nucleotide sequence ID" value="NZ_SNYQ01000005.1"/>
</dbReference>
<keyword evidence="1" id="KW-0143">Chaperone</keyword>
<dbReference type="InterPro" id="IPR036386">
    <property type="entry name" value="HscB_C_sf"/>
</dbReference>